<name>A0A1I7WUW0_HETBA</name>
<evidence type="ECO:0000313" key="2">
    <source>
        <dbReference type="WBParaSite" id="Hba_08976"/>
    </source>
</evidence>
<dbReference type="AlphaFoldDB" id="A0A1I7WUW0"/>
<dbReference type="Proteomes" id="UP000095283">
    <property type="component" value="Unplaced"/>
</dbReference>
<keyword evidence="1" id="KW-1185">Reference proteome</keyword>
<accession>A0A1I7WUW0</accession>
<evidence type="ECO:0000313" key="1">
    <source>
        <dbReference type="Proteomes" id="UP000095283"/>
    </source>
</evidence>
<organism evidence="1 2">
    <name type="scientific">Heterorhabditis bacteriophora</name>
    <name type="common">Entomopathogenic nematode worm</name>
    <dbReference type="NCBI Taxonomy" id="37862"/>
    <lineage>
        <taxon>Eukaryota</taxon>
        <taxon>Metazoa</taxon>
        <taxon>Ecdysozoa</taxon>
        <taxon>Nematoda</taxon>
        <taxon>Chromadorea</taxon>
        <taxon>Rhabditida</taxon>
        <taxon>Rhabditina</taxon>
        <taxon>Rhabditomorpha</taxon>
        <taxon>Strongyloidea</taxon>
        <taxon>Heterorhabditidae</taxon>
        <taxon>Heterorhabditis</taxon>
    </lineage>
</organism>
<proteinExistence type="predicted"/>
<reference evidence="2" key="1">
    <citation type="submission" date="2016-11" db="UniProtKB">
        <authorList>
            <consortium name="WormBaseParasite"/>
        </authorList>
    </citation>
    <scope>IDENTIFICATION</scope>
</reference>
<dbReference type="WBParaSite" id="Hba_08976">
    <property type="protein sequence ID" value="Hba_08976"/>
    <property type="gene ID" value="Hba_08976"/>
</dbReference>
<protein>
    <submittedName>
        <fullName evidence="2">Uncharacterized protein</fullName>
    </submittedName>
</protein>
<sequence length="32" mass="3927">MLFICKLLILKTETADESETDKPPYRRYIFYK</sequence>